<dbReference type="Proteomes" id="UP000824596">
    <property type="component" value="Unassembled WGS sequence"/>
</dbReference>
<dbReference type="RefSeq" id="XP_044716505.1">
    <property type="nucleotide sequence ID" value="XM_044868508.1"/>
</dbReference>
<dbReference type="OrthoDB" id="2976890at2759"/>
<dbReference type="AlphaFoldDB" id="A0A9P8MTM7"/>
<proteinExistence type="predicted"/>
<dbReference type="EMBL" id="JAIZPD010000014">
    <property type="protein sequence ID" value="KAH0958992.1"/>
    <property type="molecule type" value="Genomic_DNA"/>
</dbReference>
<organism evidence="2 3">
    <name type="scientific">Hirsutella rhossiliensis</name>
    <dbReference type="NCBI Taxonomy" id="111463"/>
    <lineage>
        <taxon>Eukaryota</taxon>
        <taxon>Fungi</taxon>
        <taxon>Dikarya</taxon>
        <taxon>Ascomycota</taxon>
        <taxon>Pezizomycotina</taxon>
        <taxon>Sordariomycetes</taxon>
        <taxon>Hypocreomycetidae</taxon>
        <taxon>Hypocreales</taxon>
        <taxon>Ophiocordycipitaceae</taxon>
        <taxon>Hirsutella</taxon>
    </lineage>
</organism>
<gene>
    <name evidence="2" type="ORF">HRG_10037</name>
</gene>
<evidence type="ECO:0000313" key="3">
    <source>
        <dbReference type="Proteomes" id="UP000824596"/>
    </source>
</evidence>
<protein>
    <submittedName>
        <fullName evidence="2">Uncharacterized protein</fullName>
    </submittedName>
</protein>
<accession>A0A9P8MTM7</accession>
<sequence>MPALNALNSTRRVPRARPDPSTTRLLRPPPTGKDTIVCAPRAILTPPLNSTGSHMTLAEKARLIKKWADNKQKHVRKKRDKNSHVYWYMQREAIDRSFYSEYKDGPKIFQEFRWTCIECLQNPSTLRKIFQVLESNRRGVTSGMGDHLKSHSITKESHHGRINGYGRAIGGGDYTEVDAWSGRPRQRARLTAKESIRQWFVKHRQPFSVVENLRLLLSKRYFVERREKLKIELQYNCATISLTLDIWTAPNRCLFSPLLRTGLRRIEKTLEELRLKPKLLAITGDNAANNGTLYYLKTRPHSNFRASW</sequence>
<feature type="compositionally biased region" description="Polar residues" evidence="1">
    <location>
        <begin position="1"/>
        <end position="11"/>
    </location>
</feature>
<reference evidence="2" key="1">
    <citation type="submission" date="2021-09" db="EMBL/GenBank/DDBJ databases">
        <title>A high-quality genome of the endoparasitic fungus Hirsutella rhossiliensis with a comparison of Hirsutella genomes reveals transposable elements contributing to genome size variation.</title>
        <authorList>
            <person name="Lin R."/>
            <person name="Jiao Y."/>
            <person name="Sun X."/>
            <person name="Ling J."/>
            <person name="Xie B."/>
            <person name="Cheng X."/>
        </authorList>
    </citation>
    <scope>NUCLEOTIDE SEQUENCE</scope>
    <source>
        <strain evidence="2">HR02</strain>
    </source>
</reference>
<keyword evidence="3" id="KW-1185">Reference proteome</keyword>
<comment type="caution">
    <text evidence="2">The sequence shown here is derived from an EMBL/GenBank/DDBJ whole genome shotgun (WGS) entry which is preliminary data.</text>
</comment>
<name>A0A9P8MTM7_9HYPO</name>
<evidence type="ECO:0000256" key="1">
    <source>
        <dbReference type="SAM" id="MobiDB-lite"/>
    </source>
</evidence>
<evidence type="ECO:0000313" key="2">
    <source>
        <dbReference type="EMBL" id="KAH0958992.1"/>
    </source>
</evidence>
<dbReference type="GeneID" id="68359166"/>
<feature type="region of interest" description="Disordered" evidence="1">
    <location>
        <begin position="1"/>
        <end position="33"/>
    </location>
</feature>